<dbReference type="EMBL" id="JAPDDP010000067">
    <property type="protein sequence ID" value="MDA0184061.1"/>
    <property type="molecule type" value="Genomic_DNA"/>
</dbReference>
<feature type="domain" description="Excalibur calcium-binding" evidence="2">
    <location>
        <begin position="24"/>
        <end position="79"/>
    </location>
</feature>
<dbReference type="Proteomes" id="UP001147653">
    <property type="component" value="Unassembled WGS sequence"/>
</dbReference>
<dbReference type="InterPro" id="IPR008613">
    <property type="entry name" value="Excalibur_Ca-bd_domain"/>
</dbReference>
<organism evidence="3 4">
    <name type="scientific">Solirubrobacter phytolaccae</name>
    <dbReference type="NCBI Taxonomy" id="1404360"/>
    <lineage>
        <taxon>Bacteria</taxon>
        <taxon>Bacillati</taxon>
        <taxon>Actinomycetota</taxon>
        <taxon>Thermoleophilia</taxon>
        <taxon>Solirubrobacterales</taxon>
        <taxon>Solirubrobacteraceae</taxon>
        <taxon>Solirubrobacter</taxon>
    </lineage>
</organism>
<dbReference type="RefSeq" id="WP_270028479.1">
    <property type="nucleotide sequence ID" value="NZ_JAPDDP010000067.1"/>
</dbReference>
<dbReference type="Pfam" id="PF05901">
    <property type="entry name" value="Excalibur"/>
    <property type="match status" value="1"/>
</dbReference>
<dbReference type="AlphaFoldDB" id="A0A9X3NHL0"/>
<evidence type="ECO:0000259" key="2">
    <source>
        <dbReference type="SMART" id="SM00894"/>
    </source>
</evidence>
<sequence length="81" mass="8472">MLAAAVAATLLFATAIPSHAAAKEFKNCTALNKAYPHGVGRTGARDKTSGTPVTTFKVSTSLYTANRKSDRDGDGIACEKR</sequence>
<protein>
    <submittedName>
        <fullName evidence="3">Excalibur calcium-binding domain-containing protein</fullName>
    </submittedName>
</protein>
<feature type="chain" id="PRO_5040862692" evidence="1">
    <location>
        <begin position="21"/>
        <end position="81"/>
    </location>
</feature>
<accession>A0A9X3NHL0</accession>
<gene>
    <name evidence="3" type="ORF">OJ997_27380</name>
</gene>
<name>A0A9X3NHL0_9ACTN</name>
<feature type="signal peptide" evidence="1">
    <location>
        <begin position="1"/>
        <end position="20"/>
    </location>
</feature>
<evidence type="ECO:0000256" key="1">
    <source>
        <dbReference type="SAM" id="SignalP"/>
    </source>
</evidence>
<keyword evidence="4" id="KW-1185">Reference proteome</keyword>
<evidence type="ECO:0000313" key="3">
    <source>
        <dbReference type="EMBL" id="MDA0184061.1"/>
    </source>
</evidence>
<reference evidence="3" key="1">
    <citation type="submission" date="2022-10" db="EMBL/GenBank/DDBJ databases">
        <title>The WGS of Solirubrobacter phytolaccae KCTC 29190.</title>
        <authorList>
            <person name="Jiang Z."/>
        </authorList>
    </citation>
    <scope>NUCLEOTIDE SEQUENCE</scope>
    <source>
        <strain evidence="3">KCTC 29190</strain>
    </source>
</reference>
<keyword evidence="1" id="KW-0732">Signal</keyword>
<dbReference type="SMART" id="SM00894">
    <property type="entry name" value="Excalibur"/>
    <property type="match status" value="1"/>
</dbReference>
<evidence type="ECO:0000313" key="4">
    <source>
        <dbReference type="Proteomes" id="UP001147653"/>
    </source>
</evidence>
<proteinExistence type="predicted"/>
<comment type="caution">
    <text evidence="3">The sequence shown here is derived from an EMBL/GenBank/DDBJ whole genome shotgun (WGS) entry which is preliminary data.</text>
</comment>